<dbReference type="RefSeq" id="WP_106160762.1">
    <property type="nucleotide sequence ID" value="NZ_PVTT01000002.1"/>
</dbReference>
<feature type="region of interest" description="Disordered" evidence="3">
    <location>
        <begin position="188"/>
        <end position="217"/>
    </location>
</feature>
<keyword evidence="6" id="KW-0808">Transferase</keyword>
<feature type="compositionally biased region" description="Gly residues" evidence="3">
    <location>
        <begin position="196"/>
        <end position="217"/>
    </location>
</feature>
<accession>A0A2T0X2M1</accession>
<dbReference type="Proteomes" id="UP000238801">
    <property type="component" value="Unassembled WGS sequence"/>
</dbReference>
<keyword evidence="4" id="KW-1133">Transmembrane helix</keyword>
<comment type="caution">
    <text evidence="6">The sequence shown here is derived from an EMBL/GenBank/DDBJ whole genome shotgun (WGS) entry which is preliminary data.</text>
</comment>
<dbReference type="EMBL" id="PVTT01000002">
    <property type="protein sequence ID" value="PRY93145.1"/>
    <property type="molecule type" value="Genomic_DNA"/>
</dbReference>
<name>A0A2T0X2M1_9RHOB</name>
<feature type="domain" description="Bacterial sugar transferase" evidence="5">
    <location>
        <begin position="10"/>
        <end position="178"/>
    </location>
</feature>
<evidence type="ECO:0000256" key="2">
    <source>
        <dbReference type="ARBA" id="ARBA00023169"/>
    </source>
</evidence>
<dbReference type="AlphaFoldDB" id="A0A2T0X2M1"/>
<keyword evidence="7" id="KW-1185">Reference proteome</keyword>
<keyword evidence="4" id="KW-0812">Transmembrane</keyword>
<proteinExistence type="inferred from homology"/>
<organism evidence="6 7">
    <name type="scientific">Hasllibacter halocynthiae</name>
    <dbReference type="NCBI Taxonomy" id="595589"/>
    <lineage>
        <taxon>Bacteria</taxon>
        <taxon>Pseudomonadati</taxon>
        <taxon>Pseudomonadota</taxon>
        <taxon>Alphaproteobacteria</taxon>
        <taxon>Rhodobacterales</taxon>
        <taxon>Roseobacteraceae</taxon>
        <taxon>Hasllibacter</taxon>
    </lineage>
</organism>
<dbReference type="Pfam" id="PF02397">
    <property type="entry name" value="Bac_transf"/>
    <property type="match status" value="1"/>
</dbReference>
<comment type="similarity">
    <text evidence="1">Belongs to the bacterial sugar transferase family.</text>
</comment>
<dbReference type="PANTHER" id="PTHR30576">
    <property type="entry name" value="COLANIC BIOSYNTHESIS UDP-GLUCOSE LIPID CARRIER TRANSFERASE"/>
    <property type="match status" value="1"/>
</dbReference>
<evidence type="ECO:0000256" key="1">
    <source>
        <dbReference type="ARBA" id="ARBA00006464"/>
    </source>
</evidence>
<dbReference type="InterPro" id="IPR003362">
    <property type="entry name" value="Bact_transf"/>
</dbReference>
<gene>
    <name evidence="6" type="ORF">BCF33_2011</name>
</gene>
<dbReference type="OrthoDB" id="9808602at2"/>
<dbReference type="GO" id="GO:0000271">
    <property type="term" value="P:polysaccharide biosynthetic process"/>
    <property type="evidence" value="ECO:0007669"/>
    <property type="project" value="UniProtKB-KW"/>
</dbReference>
<evidence type="ECO:0000256" key="4">
    <source>
        <dbReference type="SAM" id="Phobius"/>
    </source>
</evidence>
<evidence type="ECO:0000256" key="3">
    <source>
        <dbReference type="SAM" id="MobiDB-lite"/>
    </source>
</evidence>
<keyword evidence="2" id="KW-0270">Exopolysaccharide synthesis</keyword>
<evidence type="ECO:0000259" key="5">
    <source>
        <dbReference type="Pfam" id="PF02397"/>
    </source>
</evidence>
<dbReference type="GO" id="GO:0016780">
    <property type="term" value="F:phosphotransferase activity, for other substituted phosphate groups"/>
    <property type="evidence" value="ECO:0007669"/>
    <property type="project" value="TreeGrafter"/>
</dbReference>
<evidence type="ECO:0000313" key="6">
    <source>
        <dbReference type="EMBL" id="PRY93145.1"/>
    </source>
</evidence>
<protein>
    <submittedName>
        <fullName evidence="6">Lipopolysaccharide/colanic/teichoic acid biosynthesis glycosyltransferase</fullName>
    </submittedName>
</protein>
<keyword evidence="4" id="KW-0472">Membrane</keyword>
<feature type="transmembrane region" description="Helical" evidence="4">
    <location>
        <begin position="12"/>
        <end position="34"/>
    </location>
</feature>
<dbReference type="PANTHER" id="PTHR30576:SF8">
    <property type="entry name" value="UNDECAPRENYL-PHOSPHATE GALACTOSE PHOSPHOTRANSFERASE"/>
    <property type="match status" value="1"/>
</dbReference>
<reference evidence="6 7" key="1">
    <citation type="submission" date="2018-03" db="EMBL/GenBank/DDBJ databases">
        <title>Genomic Encyclopedia of Archaeal and Bacterial Type Strains, Phase II (KMG-II): from individual species to whole genera.</title>
        <authorList>
            <person name="Goeker M."/>
        </authorList>
    </citation>
    <scope>NUCLEOTIDE SEQUENCE [LARGE SCALE GENOMIC DNA]</scope>
    <source>
        <strain evidence="6 7">DSM 29318</strain>
    </source>
</reference>
<sequence length="217" mass="23469">MTGRGAAAAKRALDVAGALVGLTLLAPLLAVLAWRVRREMGAPVLFRQVRPGLGGRPFEMRKFRTMRGGPGTDAERLTPFGARLRASSLDELPELWNVLLGDMSLVGPRPLLPEYLPLYTPRQARRHEVRPGLTGWAQVNGRNAIAWEEKFELDLWYVENRTLLLDLRIIATTVSKVLRREGVAAAGEATMPPFTGGPGVGQGGQGGRGDQGNQGNG</sequence>
<evidence type="ECO:0000313" key="7">
    <source>
        <dbReference type="Proteomes" id="UP000238801"/>
    </source>
</evidence>